<dbReference type="InterPro" id="IPR000152">
    <property type="entry name" value="EGF-type_Asp/Asn_hydroxyl_site"/>
</dbReference>
<evidence type="ECO:0000256" key="7">
    <source>
        <dbReference type="ARBA" id="ARBA00022837"/>
    </source>
</evidence>
<evidence type="ECO:0000259" key="13">
    <source>
        <dbReference type="PROSITE" id="PS50993"/>
    </source>
</evidence>
<dbReference type="CDD" id="cd00054">
    <property type="entry name" value="EGF_CA"/>
    <property type="match status" value="1"/>
</dbReference>
<keyword evidence="4 10" id="KW-0245">EGF-like domain</keyword>
<dbReference type="InterPro" id="IPR051495">
    <property type="entry name" value="Epithelial_Barrier/Signaling"/>
</dbReference>
<dbReference type="PROSITE" id="PS00010">
    <property type="entry name" value="ASX_HYDROXYL"/>
    <property type="match status" value="1"/>
</dbReference>
<feature type="domain" description="EGF-like" evidence="12">
    <location>
        <begin position="634"/>
        <end position="672"/>
    </location>
</feature>
<accession>A0ABQ9IYF9</accession>
<dbReference type="SUPFAM" id="SSF54511">
    <property type="entry name" value="GFP-like"/>
    <property type="match status" value="1"/>
</dbReference>
<feature type="signal peptide" evidence="11">
    <location>
        <begin position="1"/>
        <end position="19"/>
    </location>
</feature>
<dbReference type="Proteomes" id="UP001162164">
    <property type="component" value="Unassembled WGS sequence"/>
</dbReference>
<dbReference type="PROSITE" id="PS50026">
    <property type="entry name" value="EGF_3"/>
    <property type="match status" value="6"/>
</dbReference>
<feature type="disulfide bond" evidence="10">
    <location>
        <begin position="823"/>
        <end position="840"/>
    </location>
</feature>
<evidence type="ECO:0000256" key="10">
    <source>
        <dbReference type="PROSITE-ProRule" id="PRU00076"/>
    </source>
</evidence>
<dbReference type="SMART" id="SM00179">
    <property type="entry name" value="EGF_CA"/>
    <property type="match status" value="1"/>
</dbReference>
<feature type="disulfide bond" evidence="10">
    <location>
        <begin position="684"/>
        <end position="701"/>
    </location>
</feature>
<dbReference type="SUPFAM" id="SSF57184">
    <property type="entry name" value="Growth factor receptor domain"/>
    <property type="match status" value="1"/>
</dbReference>
<feature type="chain" id="PRO_5047089666" description="Nidogen" evidence="11">
    <location>
        <begin position="20"/>
        <end position="948"/>
    </location>
</feature>
<keyword evidence="6" id="KW-0677">Repeat</keyword>
<keyword evidence="8 10" id="KW-1015">Disulfide bond</keyword>
<dbReference type="PROSITE" id="PS01187">
    <property type="entry name" value="EGF_CA"/>
    <property type="match status" value="1"/>
</dbReference>
<gene>
    <name evidence="15" type="ORF">NQ317_007371</name>
</gene>
<evidence type="ECO:0000256" key="6">
    <source>
        <dbReference type="ARBA" id="ARBA00022737"/>
    </source>
</evidence>
<dbReference type="EMBL" id="JAPWTJ010001883">
    <property type="protein sequence ID" value="KAJ8969010.1"/>
    <property type="molecule type" value="Genomic_DNA"/>
</dbReference>
<keyword evidence="7" id="KW-0106">Calcium</keyword>
<dbReference type="InterPro" id="IPR003886">
    <property type="entry name" value="NIDO_dom"/>
</dbReference>
<dbReference type="Pfam" id="PF12947">
    <property type="entry name" value="EGF_3"/>
    <property type="match status" value="3"/>
</dbReference>
<feature type="domain" description="Nidogen G2 beta-barrel" evidence="13">
    <location>
        <begin position="323"/>
        <end position="549"/>
    </location>
</feature>
<keyword evidence="2" id="KW-0964">Secreted</keyword>
<reference evidence="15" key="1">
    <citation type="journal article" date="2023" name="Insect Mol. Biol.">
        <title>Genome sequencing provides insights into the evolution of gene families encoding plant cell wall-degrading enzymes in longhorned beetles.</title>
        <authorList>
            <person name="Shin N.R."/>
            <person name="Okamura Y."/>
            <person name="Kirsch R."/>
            <person name="Pauchet Y."/>
        </authorList>
    </citation>
    <scope>NUCLEOTIDE SEQUENCE</scope>
    <source>
        <strain evidence="15">MMC_N1</strain>
    </source>
</reference>
<dbReference type="CDD" id="cd00255">
    <property type="entry name" value="nidG2"/>
    <property type="match status" value="1"/>
</dbReference>
<dbReference type="InterPro" id="IPR018097">
    <property type="entry name" value="EGF_Ca-bd_CS"/>
</dbReference>
<feature type="disulfide bond" evidence="10">
    <location>
        <begin position="780"/>
        <end position="797"/>
    </location>
</feature>
<sequence>MRQVFWCLLWCFLYAGIRGIPFSLLYDHNVPESQFLPKQDDVSSPEIKLRVPVVFFGTTFESIYVNSNGFLSFQTEIPHFINREFPLDYPIIAPFYSNVDTRNAGSISFYETDNSVLLERATENVHEAFINAANFQATNLFIVTWNGVGYFKRSSDKLNTYQVVLITDGVDTYVEFLYPENGLQWIQGTGDETGLPDARAQAGIISPDGRLFTLPGSGTEKVRNLERWSNIGLEGRFIYKVDGVEVQEPDTNFGKKPSFAPLSCSEAPTFCHVQARCIDYEEGLCCECDPRYYGNGKFCVKNGIKSSSSDKYSILKIIQFLDVPLRVNGKINGRVNGVTFEGLDLQSYIVMSDGRAYTAISRIPEEIGFDSQSLQVIGGVIGYLFAKPIREAINGYQLTGGVFNHTATITFLNTSQIVRIKQKFLGLDVFDQLRLTADIQGNIPKLPIDSQIIVDEYEEQYTVTSPGILQMTSHRTFDYSDIDGEKITLHYKVDQTFIFDYCKFRNSTVGVTWKLNVGKNFISYESREQIIRYGLGNKIAPLGGEHLTTTHVRRADPNAAKTVGVSSKTTPFRCVCNPGFHQYHTGGETLCTDTNECQIGQHECDYNAQCINVIGSYTCQCNPGFEGDGFSCGAARSCRNVTCGENADCREENETATCRCIPGFTGDGETCTPVADSCYETNNCSPFGYCSIDPKTNIYFCACLPEYTGDGYNCVLLETTTQEVTTIGSRIPPKCLLDACWCPEGYNLTKDSTYCIPDDGLTYPTITTIQPDTCNVLNNCHTEASCLYIEEIHSYTCVCNEGFEGDGFNCEVEFISCTKVDNCDPHATCTYVENLGKSKCICNPGFAGDGYNCSVAAICTSNNDCTATEECVYSTHENRYECICREGFGRDSQHQCVKAVGSCGGGSCVENAECLFDENDQTYYCACKVGFVGDGITECKRESQDVIR</sequence>
<evidence type="ECO:0000259" key="14">
    <source>
        <dbReference type="PROSITE" id="PS51220"/>
    </source>
</evidence>
<comment type="caution">
    <text evidence="15">The sequence shown here is derived from an EMBL/GenBank/DDBJ whole genome shotgun (WGS) entry which is preliminary data.</text>
</comment>
<feature type="disulfide bond" evidence="10">
    <location>
        <begin position="908"/>
        <end position="925"/>
    </location>
</feature>
<comment type="subcellular location">
    <subcellularLocation>
        <location evidence="1">Secreted</location>
        <location evidence="1">Extracellular space</location>
        <location evidence="1">Extracellular matrix</location>
    </subcellularLocation>
</comment>
<proteinExistence type="predicted"/>
<dbReference type="Gene3D" id="2.40.155.10">
    <property type="entry name" value="Green fluorescent protein"/>
    <property type="match status" value="1"/>
</dbReference>
<evidence type="ECO:0000256" key="1">
    <source>
        <dbReference type="ARBA" id="ARBA00004498"/>
    </source>
</evidence>
<evidence type="ECO:0000259" key="12">
    <source>
        <dbReference type="PROSITE" id="PS50026"/>
    </source>
</evidence>
<dbReference type="Gene3D" id="2.10.25.10">
    <property type="entry name" value="Laminin"/>
    <property type="match status" value="5"/>
</dbReference>
<dbReference type="InterPro" id="IPR001881">
    <property type="entry name" value="EGF-like_Ca-bd_dom"/>
</dbReference>
<evidence type="ECO:0000313" key="15">
    <source>
        <dbReference type="EMBL" id="KAJ8969010.1"/>
    </source>
</evidence>
<name>A0ABQ9IYF9_9CUCU</name>
<feature type="domain" description="EGF-like" evidence="12">
    <location>
        <begin position="899"/>
        <end position="940"/>
    </location>
</feature>
<dbReference type="PANTHER" id="PTHR13802:SF65">
    <property type="entry name" value="NIDOGEN"/>
    <property type="match status" value="1"/>
</dbReference>
<evidence type="ECO:0000256" key="5">
    <source>
        <dbReference type="ARBA" id="ARBA00022729"/>
    </source>
</evidence>
<keyword evidence="16" id="KW-1185">Reference proteome</keyword>
<evidence type="ECO:0000256" key="9">
    <source>
        <dbReference type="ARBA" id="ARBA00023180"/>
    </source>
</evidence>
<dbReference type="Pfam" id="PF07474">
    <property type="entry name" value="G2F"/>
    <property type="match status" value="1"/>
</dbReference>
<dbReference type="SMART" id="SM00181">
    <property type="entry name" value="EGF"/>
    <property type="match status" value="8"/>
</dbReference>
<dbReference type="InterPro" id="IPR009017">
    <property type="entry name" value="GFP"/>
</dbReference>
<evidence type="ECO:0000256" key="4">
    <source>
        <dbReference type="ARBA" id="ARBA00022536"/>
    </source>
</evidence>
<organism evidence="15 16">
    <name type="scientific">Molorchus minor</name>
    <dbReference type="NCBI Taxonomy" id="1323400"/>
    <lineage>
        <taxon>Eukaryota</taxon>
        <taxon>Metazoa</taxon>
        <taxon>Ecdysozoa</taxon>
        <taxon>Arthropoda</taxon>
        <taxon>Hexapoda</taxon>
        <taxon>Insecta</taxon>
        <taxon>Pterygota</taxon>
        <taxon>Neoptera</taxon>
        <taxon>Endopterygota</taxon>
        <taxon>Coleoptera</taxon>
        <taxon>Polyphaga</taxon>
        <taxon>Cucujiformia</taxon>
        <taxon>Chrysomeloidea</taxon>
        <taxon>Cerambycidae</taxon>
        <taxon>Lamiinae</taxon>
        <taxon>Monochamini</taxon>
        <taxon>Molorchus</taxon>
    </lineage>
</organism>
<feature type="domain" description="EGF-like" evidence="12">
    <location>
        <begin position="593"/>
        <end position="631"/>
    </location>
</feature>
<dbReference type="SMART" id="SM00682">
    <property type="entry name" value="G2F"/>
    <property type="match status" value="1"/>
</dbReference>
<feature type="domain" description="EGF-like" evidence="12">
    <location>
        <begin position="813"/>
        <end position="854"/>
    </location>
</feature>
<feature type="domain" description="EGF-like" evidence="12">
    <location>
        <begin position="674"/>
        <end position="715"/>
    </location>
</feature>
<dbReference type="InterPro" id="IPR024731">
    <property type="entry name" value="NELL2-like_EGF"/>
</dbReference>
<feature type="domain" description="EGF-like" evidence="12">
    <location>
        <begin position="770"/>
        <end position="811"/>
    </location>
</feature>
<dbReference type="PROSITE" id="PS01186">
    <property type="entry name" value="EGF_2"/>
    <property type="match status" value="5"/>
</dbReference>
<evidence type="ECO:0008006" key="17">
    <source>
        <dbReference type="Google" id="ProtNLM"/>
    </source>
</evidence>
<dbReference type="Pfam" id="PF06119">
    <property type="entry name" value="NIDO"/>
    <property type="match status" value="1"/>
</dbReference>
<evidence type="ECO:0000256" key="11">
    <source>
        <dbReference type="SAM" id="SignalP"/>
    </source>
</evidence>
<evidence type="ECO:0000313" key="16">
    <source>
        <dbReference type="Proteomes" id="UP001162164"/>
    </source>
</evidence>
<dbReference type="PANTHER" id="PTHR13802">
    <property type="entry name" value="MUCIN 4-RELATED"/>
    <property type="match status" value="1"/>
</dbReference>
<dbReference type="PROSITE" id="PS51220">
    <property type="entry name" value="NIDO"/>
    <property type="match status" value="1"/>
</dbReference>
<dbReference type="InterPro" id="IPR000742">
    <property type="entry name" value="EGF"/>
</dbReference>
<keyword evidence="5 11" id="KW-0732">Signal</keyword>
<keyword evidence="9" id="KW-0325">Glycoprotein</keyword>
<protein>
    <recommendedName>
        <fullName evidence="17">Nidogen</fullName>
    </recommendedName>
</protein>
<dbReference type="PROSITE" id="PS50993">
    <property type="entry name" value="NIDOGEN_G2"/>
    <property type="match status" value="1"/>
</dbReference>
<dbReference type="SMART" id="SM00539">
    <property type="entry name" value="NIDO"/>
    <property type="match status" value="1"/>
</dbReference>
<feature type="domain" description="NIDO" evidence="14">
    <location>
        <begin position="94"/>
        <end position="244"/>
    </location>
</feature>
<evidence type="ECO:0000256" key="2">
    <source>
        <dbReference type="ARBA" id="ARBA00022525"/>
    </source>
</evidence>
<dbReference type="SUPFAM" id="SSF57196">
    <property type="entry name" value="EGF/Laminin"/>
    <property type="match status" value="2"/>
</dbReference>
<evidence type="ECO:0000256" key="3">
    <source>
        <dbReference type="ARBA" id="ARBA00022530"/>
    </source>
</evidence>
<keyword evidence="3" id="KW-0272">Extracellular matrix</keyword>
<evidence type="ECO:0000256" key="8">
    <source>
        <dbReference type="ARBA" id="ARBA00023157"/>
    </source>
</evidence>
<comment type="caution">
    <text evidence="10">Lacks conserved residue(s) required for the propagation of feature annotation.</text>
</comment>
<dbReference type="InterPro" id="IPR006605">
    <property type="entry name" value="G2_nidogen/fibulin_G2F"/>
</dbReference>
<dbReference type="InterPro" id="IPR009030">
    <property type="entry name" value="Growth_fac_rcpt_cys_sf"/>
</dbReference>